<dbReference type="PROSITE" id="PS50297">
    <property type="entry name" value="ANK_REP_REGION"/>
    <property type="match status" value="2"/>
</dbReference>
<protein>
    <submittedName>
        <fullName evidence="2">Uncharacterized protein</fullName>
    </submittedName>
</protein>
<dbReference type="STRING" id="2512241.A0A553I5X0"/>
<comment type="caution">
    <text evidence="2">The sequence shown here is derived from an EMBL/GenBank/DDBJ whole genome shotgun (WGS) entry which is preliminary data.</text>
</comment>
<dbReference type="Pfam" id="PF00023">
    <property type="entry name" value="Ank"/>
    <property type="match status" value="1"/>
</dbReference>
<dbReference type="OrthoDB" id="2142040at2759"/>
<accession>A0A553I5X0</accession>
<proteinExistence type="predicted"/>
<dbReference type="AlphaFoldDB" id="A0A553I5X0"/>
<dbReference type="Proteomes" id="UP000319160">
    <property type="component" value="Unassembled WGS sequence"/>
</dbReference>
<dbReference type="InterPro" id="IPR036770">
    <property type="entry name" value="Ankyrin_rpt-contain_sf"/>
</dbReference>
<organism evidence="2 3">
    <name type="scientific">Xylaria flabelliformis</name>
    <dbReference type="NCBI Taxonomy" id="2512241"/>
    <lineage>
        <taxon>Eukaryota</taxon>
        <taxon>Fungi</taxon>
        <taxon>Dikarya</taxon>
        <taxon>Ascomycota</taxon>
        <taxon>Pezizomycotina</taxon>
        <taxon>Sordariomycetes</taxon>
        <taxon>Xylariomycetidae</taxon>
        <taxon>Xylariales</taxon>
        <taxon>Xylariaceae</taxon>
        <taxon>Xylaria</taxon>
    </lineage>
</organism>
<dbReference type="SMART" id="SM00248">
    <property type="entry name" value="ANK"/>
    <property type="match status" value="3"/>
</dbReference>
<name>A0A553I5X0_9PEZI</name>
<keyword evidence="3" id="KW-1185">Reference proteome</keyword>
<feature type="repeat" description="ANK" evidence="1">
    <location>
        <begin position="112"/>
        <end position="144"/>
    </location>
</feature>
<dbReference type="EMBL" id="VFLP01000015">
    <property type="protein sequence ID" value="TRX95593.1"/>
    <property type="molecule type" value="Genomic_DNA"/>
</dbReference>
<dbReference type="PANTHER" id="PTHR34706">
    <property type="entry name" value="SLR1338 PROTEIN"/>
    <property type="match status" value="1"/>
</dbReference>
<keyword evidence="1" id="KW-0040">ANK repeat</keyword>
<evidence type="ECO:0000313" key="3">
    <source>
        <dbReference type="Proteomes" id="UP000319160"/>
    </source>
</evidence>
<dbReference type="PANTHER" id="PTHR34706:SF3">
    <property type="entry name" value="ANKYRIN REPEAT PROTEIN (AFU_ORTHOLOGUE AFUA_7G06200)"/>
    <property type="match status" value="1"/>
</dbReference>
<evidence type="ECO:0000256" key="1">
    <source>
        <dbReference type="PROSITE-ProRule" id="PRU00023"/>
    </source>
</evidence>
<dbReference type="Pfam" id="PF12796">
    <property type="entry name" value="Ank_2"/>
    <property type="match status" value="1"/>
</dbReference>
<evidence type="ECO:0000313" key="2">
    <source>
        <dbReference type="EMBL" id="TRX95593.1"/>
    </source>
</evidence>
<dbReference type="SUPFAM" id="SSF48403">
    <property type="entry name" value="Ankyrin repeat"/>
    <property type="match status" value="1"/>
</dbReference>
<dbReference type="Gene3D" id="1.25.40.20">
    <property type="entry name" value="Ankyrin repeat-containing domain"/>
    <property type="match status" value="1"/>
</dbReference>
<reference evidence="3" key="1">
    <citation type="submission" date="2019-06" db="EMBL/GenBank/DDBJ databases">
        <title>Draft genome sequence of the griseofulvin-producing fungus Xylaria cubensis strain G536.</title>
        <authorList>
            <person name="Mead M.E."/>
            <person name="Raja H.A."/>
            <person name="Steenwyk J.L."/>
            <person name="Knowles S.L."/>
            <person name="Oberlies N.H."/>
            <person name="Rokas A."/>
        </authorList>
    </citation>
    <scope>NUCLEOTIDE SEQUENCE [LARGE SCALE GENOMIC DNA]</scope>
    <source>
        <strain evidence="3">G536</strain>
    </source>
</reference>
<dbReference type="PROSITE" id="PS50088">
    <property type="entry name" value="ANK_REPEAT"/>
    <property type="match status" value="2"/>
</dbReference>
<dbReference type="InterPro" id="IPR002110">
    <property type="entry name" value="Ankyrin_rpt"/>
</dbReference>
<feature type="repeat" description="ANK" evidence="1">
    <location>
        <begin position="38"/>
        <end position="70"/>
    </location>
</feature>
<gene>
    <name evidence="2" type="ORF">FHL15_003551</name>
</gene>
<sequence length="520" mass="58101">MTTIWDDAGAIPAALTTEKLAQYAKGNSGIINDLDPRTGLTPLAVAIRAGNATTVKLLLDNGADPDKKTRDGVVPMYLAANATSTGQRPRIVQLLLEKYPKTFDEAGPASVRNETPLMAAVRRKDSRVIKLLVEQGASKTKKNADGKTAQELANEFTPAGLDVGKALQIAASKGRGGVTTYVDEWVLQVLGHFNIWSPLGDIVDSATRSYYDIQLFAPLPDDVAEPQTAADFKKNLDNAVKRGGLERFFPPGDPYLQQVADKAFQLKSDPKNLLNTPKQIDHLAKLALYQPIVYCDDSWSMWVEEDQKGKGERWRAQVELVKRISAITTRAVPNNRGCHLRFINKDTPTYNNLDKDQIANIMNNFPENDGWTPIGTMLRQHVLDPLIYPELNSNTIKRPWLVMILTDGYPTKEKAMEGVTPGPKDENQNEDADRIRKEIRKIGKELEKRDYRQDVVRFSISQIGKKISYTDDEEKVKLFLDGLESDPDIQDVLYRTAEIMDAKYDALKQNEKSLEVFGAE</sequence>